<sequence>MALAAFSKDEVLNMLRSAAMLCPIAYPGQMTSPLARNAADNFIAETVYWLGLNEFDPRGEAVVGSKPGVDCTNLLTSFTGTSTN</sequence>
<accession>A0ABR2ECY3</accession>
<organism evidence="1 2">
    <name type="scientific">Hibiscus sabdariffa</name>
    <name type="common">roselle</name>
    <dbReference type="NCBI Taxonomy" id="183260"/>
    <lineage>
        <taxon>Eukaryota</taxon>
        <taxon>Viridiplantae</taxon>
        <taxon>Streptophyta</taxon>
        <taxon>Embryophyta</taxon>
        <taxon>Tracheophyta</taxon>
        <taxon>Spermatophyta</taxon>
        <taxon>Magnoliopsida</taxon>
        <taxon>eudicotyledons</taxon>
        <taxon>Gunneridae</taxon>
        <taxon>Pentapetalae</taxon>
        <taxon>rosids</taxon>
        <taxon>malvids</taxon>
        <taxon>Malvales</taxon>
        <taxon>Malvaceae</taxon>
        <taxon>Malvoideae</taxon>
        <taxon>Hibiscus</taxon>
    </lineage>
</organism>
<proteinExistence type="predicted"/>
<evidence type="ECO:0000313" key="2">
    <source>
        <dbReference type="Proteomes" id="UP001472677"/>
    </source>
</evidence>
<reference evidence="1 2" key="1">
    <citation type="journal article" date="2024" name="G3 (Bethesda)">
        <title>Genome assembly of Hibiscus sabdariffa L. provides insights into metabolisms of medicinal natural products.</title>
        <authorList>
            <person name="Kim T."/>
        </authorList>
    </citation>
    <scope>NUCLEOTIDE SEQUENCE [LARGE SCALE GENOMIC DNA]</scope>
    <source>
        <strain evidence="1">TK-2024</strain>
        <tissue evidence="1">Old leaves</tissue>
    </source>
</reference>
<gene>
    <name evidence="1" type="ORF">V6N12_003071</name>
</gene>
<protein>
    <submittedName>
        <fullName evidence="1">Uncharacterized protein</fullName>
    </submittedName>
</protein>
<evidence type="ECO:0000313" key="1">
    <source>
        <dbReference type="EMBL" id="KAK8556674.1"/>
    </source>
</evidence>
<dbReference type="EMBL" id="JBBPBM010000017">
    <property type="protein sequence ID" value="KAK8556674.1"/>
    <property type="molecule type" value="Genomic_DNA"/>
</dbReference>
<name>A0ABR2ECY3_9ROSI</name>
<dbReference type="Proteomes" id="UP001472677">
    <property type="component" value="Unassembled WGS sequence"/>
</dbReference>
<comment type="caution">
    <text evidence="1">The sequence shown here is derived from an EMBL/GenBank/DDBJ whole genome shotgun (WGS) entry which is preliminary data.</text>
</comment>
<keyword evidence="2" id="KW-1185">Reference proteome</keyword>